<gene>
    <name evidence="2" type="ORF">AAFF_G00075450</name>
</gene>
<evidence type="ECO:0000256" key="1">
    <source>
        <dbReference type="SAM" id="MobiDB-lite"/>
    </source>
</evidence>
<feature type="compositionally biased region" description="Basic and acidic residues" evidence="1">
    <location>
        <begin position="43"/>
        <end position="54"/>
    </location>
</feature>
<reference evidence="2" key="1">
    <citation type="journal article" date="2023" name="Science">
        <title>Genome structures resolve the early diversification of teleost fishes.</title>
        <authorList>
            <person name="Parey E."/>
            <person name="Louis A."/>
            <person name="Montfort J."/>
            <person name="Bouchez O."/>
            <person name="Roques C."/>
            <person name="Iampietro C."/>
            <person name="Lluch J."/>
            <person name="Castinel A."/>
            <person name="Donnadieu C."/>
            <person name="Desvignes T."/>
            <person name="Floi Bucao C."/>
            <person name="Jouanno E."/>
            <person name="Wen M."/>
            <person name="Mejri S."/>
            <person name="Dirks R."/>
            <person name="Jansen H."/>
            <person name="Henkel C."/>
            <person name="Chen W.J."/>
            <person name="Zahm M."/>
            <person name="Cabau C."/>
            <person name="Klopp C."/>
            <person name="Thompson A.W."/>
            <person name="Robinson-Rechavi M."/>
            <person name="Braasch I."/>
            <person name="Lecointre G."/>
            <person name="Bobe J."/>
            <person name="Postlethwait J.H."/>
            <person name="Berthelot C."/>
            <person name="Roest Crollius H."/>
            <person name="Guiguen Y."/>
        </authorList>
    </citation>
    <scope>NUCLEOTIDE SEQUENCE</scope>
    <source>
        <strain evidence="2">NC1722</strain>
    </source>
</reference>
<accession>A0AAD7RYA9</accession>
<evidence type="ECO:0000313" key="3">
    <source>
        <dbReference type="Proteomes" id="UP001221898"/>
    </source>
</evidence>
<proteinExistence type="predicted"/>
<dbReference type="EMBL" id="JAINUG010000146">
    <property type="protein sequence ID" value="KAJ8392420.1"/>
    <property type="molecule type" value="Genomic_DNA"/>
</dbReference>
<sequence>MSGVRSEEHAVLRFSSRCLDERSRGAAGSRATAAQTAGSATQHAKEVKYPLERNKRGDEVLPHGEYRCHGGVEMEDARGTPPPLLSPMVTVTVLSVGFVWPAVGSQCRSRLSRRGCVVKGIVGKVRLLWGRSCSTDLSTRREAPEILTW</sequence>
<dbReference type="AlphaFoldDB" id="A0AAD7RYA9"/>
<name>A0AAD7RYA9_9TELE</name>
<keyword evidence="3" id="KW-1185">Reference proteome</keyword>
<evidence type="ECO:0000313" key="2">
    <source>
        <dbReference type="EMBL" id="KAJ8392420.1"/>
    </source>
</evidence>
<organism evidence="2 3">
    <name type="scientific">Aldrovandia affinis</name>
    <dbReference type="NCBI Taxonomy" id="143900"/>
    <lineage>
        <taxon>Eukaryota</taxon>
        <taxon>Metazoa</taxon>
        <taxon>Chordata</taxon>
        <taxon>Craniata</taxon>
        <taxon>Vertebrata</taxon>
        <taxon>Euteleostomi</taxon>
        <taxon>Actinopterygii</taxon>
        <taxon>Neopterygii</taxon>
        <taxon>Teleostei</taxon>
        <taxon>Notacanthiformes</taxon>
        <taxon>Halosauridae</taxon>
        <taxon>Aldrovandia</taxon>
    </lineage>
</organism>
<protein>
    <submittedName>
        <fullName evidence="2">Uncharacterized protein</fullName>
    </submittedName>
</protein>
<feature type="compositionally biased region" description="Low complexity" evidence="1">
    <location>
        <begin position="25"/>
        <end position="42"/>
    </location>
</feature>
<comment type="caution">
    <text evidence="2">The sequence shown here is derived from an EMBL/GenBank/DDBJ whole genome shotgun (WGS) entry which is preliminary data.</text>
</comment>
<feature type="region of interest" description="Disordered" evidence="1">
    <location>
        <begin position="25"/>
        <end position="54"/>
    </location>
</feature>
<dbReference type="Proteomes" id="UP001221898">
    <property type="component" value="Unassembled WGS sequence"/>
</dbReference>